<feature type="transmembrane region" description="Helical" evidence="1">
    <location>
        <begin position="39"/>
        <end position="68"/>
    </location>
</feature>
<accession>A0AAF0CFB1</accession>
<keyword evidence="3" id="KW-1185">Reference proteome</keyword>
<organism evidence="2 3">
    <name type="scientific">Hyphococcus flavus</name>
    <dbReference type="NCBI Taxonomy" id="1866326"/>
    <lineage>
        <taxon>Bacteria</taxon>
        <taxon>Pseudomonadati</taxon>
        <taxon>Pseudomonadota</taxon>
        <taxon>Alphaproteobacteria</taxon>
        <taxon>Parvularculales</taxon>
        <taxon>Parvularculaceae</taxon>
        <taxon>Hyphococcus</taxon>
    </lineage>
</organism>
<sequence length="187" mass="20855">MDLLNETIVGHILGAIGLGLIMASWQFKTRQTILTFNIIAFVFFAAQLQLLGAYVGAAMMAFAIIFTLAALYSKNIYLAGALILTAVVIGIVRYENWYDFLPILANIFGIYAFFSQTEQKLRLLAPIGTILWGIHNIFAGAWSQFIADLFILASMALGYWRASDKKISMVFPYASLEKFISKFKKDG</sequence>
<dbReference type="AlphaFoldDB" id="A0AAF0CFB1"/>
<dbReference type="RefSeq" id="WP_274492517.1">
    <property type="nucleotide sequence ID" value="NZ_CP118166.1"/>
</dbReference>
<feature type="transmembrane region" description="Helical" evidence="1">
    <location>
        <begin position="7"/>
        <end position="27"/>
    </location>
</feature>
<dbReference type="KEGG" id="hfl:PUV54_12140"/>
<name>A0AAF0CFB1_9PROT</name>
<evidence type="ECO:0000313" key="2">
    <source>
        <dbReference type="EMBL" id="WDI30703.1"/>
    </source>
</evidence>
<evidence type="ECO:0000256" key="1">
    <source>
        <dbReference type="SAM" id="Phobius"/>
    </source>
</evidence>
<protein>
    <submittedName>
        <fullName evidence="2">YgjV family protein</fullName>
    </submittedName>
</protein>
<gene>
    <name evidence="2" type="ORF">PUV54_12140</name>
</gene>
<proteinExistence type="predicted"/>
<dbReference type="Pfam" id="PF10688">
    <property type="entry name" value="Imp-YgjV"/>
    <property type="match status" value="1"/>
</dbReference>
<feature type="transmembrane region" description="Helical" evidence="1">
    <location>
        <begin position="145"/>
        <end position="162"/>
    </location>
</feature>
<dbReference type="EMBL" id="CP118166">
    <property type="protein sequence ID" value="WDI30703.1"/>
    <property type="molecule type" value="Genomic_DNA"/>
</dbReference>
<feature type="transmembrane region" description="Helical" evidence="1">
    <location>
        <begin position="97"/>
        <end position="114"/>
    </location>
</feature>
<evidence type="ECO:0000313" key="3">
    <source>
        <dbReference type="Proteomes" id="UP001214043"/>
    </source>
</evidence>
<dbReference type="InterPro" id="IPR019629">
    <property type="entry name" value="Uncharacterised_HI1736/YgjV"/>
</dbReference>
<keyword evidence="1" id="KW-1133">Transmembrane helix</keyword>
<reference evidence="2" key="1">
    <citation type="submission" date="2023-02" db="EMBL/GenBank/DDBJ databases">
        <title>Genome sequence of Hyphococcus flavus.</title>
        <authorList>
            <person name="Rong J.-C."/>
            <person name="Zhao Q."/>
            <person name="Yi M."/>
            <person name="Wu J.-Y."/>
        </authorList>
    </citation>
    <scope>NUCLEOTIDE SEQUENCE</scope>
    <source>
        <strain evidence="2">MCCC 1K03223</strain>
    </source>
</reference>
<keyword evidence="1" id="KW-0812">Transmembrane</keyword>
<keyword evidence="1" id="KW-0472">Membrane</keyword>
<dbReference type="Proteomes" id="UP001214043">
    <property type="component" value="Chromosome"/>
</dbReference>
<feature type="transmembrane region" description="Helical" evidence="1">
    <location>
        <begin position="75"/>
        <end position="91"/>
    </location>
</feature>